<name>A0A9P4IJ59_9PEZI</name>
<dbReference type="PANTHER" id="PTHR23501">
    <property type="entry name" value="MAJOR FACILITATOR SUPERFAMILY"/>
    <property type="match status" value="1"/>
</dbReference>
<dbReference type="InterPro" id="IPR020846">
    <property type="entry name" value="MFS_dom"/>
</dbReference>
<feature type="compositionally biased region" description="Polar residues" evidence="5">
    <location>
        <begin position="40"/>
        <end position="50"/>
    </location>
</feature>
<gene>
    <name evidence="8" type="ORF">NA57DRAFT_65518</name>
</gene>
<dbReference type="PROSITE" id="PS50850">
    <property type="entry name" value="MFS"/>
    <property type="match status" value="1"/>
</dbReference>
<feature type="transmembrane region" description="Helical" evidence="6">
    <location>
        <begin position="338"/>
        <end position="357"/>
    </location>
</feature>
<dbReference type="Gene3D" id="1.20.1720.10">
    <property type="entry name" value="Multidrug resistance protein D"/>
    <property type="match status" value="1"/>
</dbReference>
<keyword evidence="4 6" id="KW-0472">Membrane</keyword>
<evidence type="ECO:0000256" key="6">
    <source>
        <dbReference type="SAM" id="Phobius"/>
    </source>
</evidence>
<evidence type="ECO:0000256" key="2">
    <source>
        <dbReference type="ARBA" id="ARBA00022692"/>
    </source>
</evidence>
<keyword evidence="9" id="KW-1185">Reference proteome</keyword>
<dbReference type="EMBL" id="ML978125">
    <property type="protein sequence ID" value="KAF2099452.1"/>
    <property type="molecule type" value="Genomic_DNA"/>
</dbReference>
<feature type="transmembrane region" description="Helical" evidence="6">
    <location>
        <begin position="270"/>
        <end position="290"/>
    </location>
</feature>
<evidence type="ECO:0000256" key="1">
    <source>
        <dbReference type="ARBA" id="ARBA00004141"/>
    </source>
</evidence>
<feature type="transmembrane region" description="Helical" evidence="6">
    <location>
        <begin position="223"/>
        <end position="241"/>
    </location>
</feature>
<feature type="transmembrane region" description="Helical" evidence="6">
    <location>
        <begin position="532"/>
        <end position="555"/>
    </location>
</feature>
<dbReference type="GO" id="GO:0000329">
    <property type="term" value="C:fungal-type vacuole membrane"/>
    <property type="evidence" value="ECO:0007669"/>
    <property type="project" value="TreeGrafter"/>
</dbReference>
<feature type="transmembrane region" description="Helical" evidence="6">
    <location>
        <begin position="135"/>
        <end position="153"/>
    </location>
</feature>
<evidence type="ECO:0000256" key="4">
    <source>
        <dbReference type="ARBA" id="ARBA00023136"/>
    </source>
</evidence>
<feature type="transmembrane region" description="Helical" evidence="6">
    <location>
        <begin position="160"/>
        <end position="181"/>
    </location>
</feature>
<reference evidence="8" key="1">
    <citation type="journal article" date="2020" name="Stud. Mycol.">
        <title>101 Dothideomycetes genomes: a test case for predicting lifestyles and emergence of pathogens.</title>
        <authorList>
            <person name="Haridas S."/>
            <person name="Albert R."/>
            <person name="Binder M."/>
            <person name="Bloem J."/>
            <person name="Labutti K."/>
            <person name="Salamov A."/>
            <person name="Andreopoulos B."/>
            <person name="Baker S."/>
            <person name="Barry K."/>
            <person name="Bills G."/>
            <person name="Bluhm B."/>
            <person name="Cannon C."/>
            <person name="Castanera R."/>
            <person name="Culley D."/>
            <person name="Daum C."/>
            <person name="Ezra D."/>
            <person name="Gonzalez J."/>
            <person name="Henrissat B."/>
            <person name="Kuo A."/>
            <person name="Liang C."/>
            <person name="Lipzen A."/>
            <person name="Lutzoni F."/>
            <person name="Magnuson J."/>
            <person name="Mondo S."/>
            <person name="Nolan M."/>
            <person name="Ohm R."/>
            <person name="Pangilinan J."/>
            <person name="Park H.-J."/>
            <person name="Ramirez L."/>
            <person name="Alfaro M."/>
            <person name="Sun H."/>
            <person name="Tritt A."/>
            <person name="Yoshinaga Y."/>
            <person name="Zwiers L.-H."/>
            <person name="Turgeon B."/>
            <person name="Goodwin S."/>
            <person name="Spatafora J."/>
            <person name="Crous P."/>
            <person name="Grigoriev I."/>
        </authorList>
    </citation>
    <scope>NUCLEOTIDE SEQUENCE</scope>
    <source>
        <strain evidence="8">CBS 133067</strain>
    </source>
</reference>
<feature type="transmembrane region" description="Helical" evidence="6">
    <location>
        <begin position="424"/>
        <end position="450"/>
    </location>
</feature>
<comment type="caution">
    <text evidence="8">The sequence shown here is derived from an EMBL/GenBank/DDBJ whole genome shotgun (WGS) entry which is preliminary data.</text>
</comment>
<evidence type="ECO:0000313" key="9">
    <source>
        <dbReference type="Proteomes" id="UP000799772"/>
    </source>
</evidence>
<feature type="transmembrane region" description="Helical" evidence="6">
    <location>
        <begin position="296"/>
        <end position="317"/>
    </location>
</feature>
<keyword evidence="3 6" id="KW-1133">Transmembrane helix</keyword>
<evidence type="ECO:0000256" key="5">
    <source>
        <dbReference type="SAM" id="MobiDB-lite"/>
    </source>
</evidence>
<dbReference type="InterPro" id="IPR036259">
    <property type="entry name" value="MFS_trans_sf"/>
</dbReference>
<accession>A0A9P4IJ59</accession>
<evidence type="ECO:0000313" key="8">
    <source>
        <dbReference type="EMBL" id="KAF2099452.1"/>
    </source>
</evidence>
<dbReference type="Gene3D" id="1.20.1250.20">
    <property type="entry name" value="MFS general substrate transporter like domains"/>
    <property type="match status" value="1"/>
</dbReference>
<dbReference type="AlphaFoldDB" id="A0A9P4IJ59"/>
<proteinExistence type="predicted"/>
<evidence type="ECO:0000256" key="3">
    <source>
        <dbReference type="ARBA" id="ARBA00022989"/>
    </source>
</evidence>
<organism evidence="8 9">
    <name type="scientific">Rhizodiscina lignyota</name>
    <dbReference type="NCBI Taxonomy" id="1504668"/>
    <lineage>
        <taxon>Eukaryota</taxon>
        <taxon>Fungi</taxon>
        <taxon>Dikarya</taxon>
        <taxon>Ascomycota</taxon>
        <taxon>Pezizomycotina</taxon>
        <taxon>Dothideomycetes</taxon>
        <taxon>Pleosporomycetidae</taxon>
        <taxon>Aulographales</taxon>
        <taxon>Rhizodiscinaceae</taxon>
        <taxon>Rhizodiscina</taxon>
    </lineage>
</organism>
<dbReference type="GO" id="GO:0015174">
    <property type="term" value="F:basic amino acid transmembrane transporter activity"/>
    <property type="evidence" value="ECO:0007669"/>
    <property type="project" value="TreeGrafter"/>
</dbReference>
<feature type="transmembrane region" description="Helical" evidence="6">
    <location>
        <begin position="462"/>
        <end position="483"/>
    </location>
</feature>
<comment type="subcellular location">
    <subcellularLocation>
        <location evidence="1">Membrane</location>
        <topology evidence="1">Multi-pass membrane protein</topology>
    </subcellularLocation>
</comment>
<dbReference type="SUPFAM" id="SSF103473">
    <property type="entry name" value="MFS general substrate transporter"/>
    <property type="match status" value="1"/>
</dbReference>
<evidence type="ECO:0000259" key="7">
    <source>
        <dbReference type="PROSITE" id="PS50850"/>
    </source>
</evidence>
<protein>
    <submittedName>
        <fullName evidence="8">MFS general substrate transporter</fullName>
    </submittedName>
</protein>
<feature type="region of interest" description="Disordered" evidence="5">
    <location>
        <begin position="26"/>
        <end position="62"/>
    </location>
</feature>
<dbReference type="OrthoDB" id="6770063at2759"/>
<dbReference type="Proteomes" id="UP000799772">
    <property type="component" value="Unassembled WGS sequence"/>
</dbReference>
<dbReference type="InterPro" id="IPR011701">
    <property type="entry name" value="MFS"/>
</dbReference>
<feature type="transmembrane region" description="Helical" evidence="6">
    <location>
        <begin position="398"/>
        <end position="418"/>
    </location>
</feature>
<sequence length="562" mass="60071">MAASENSLSASPVAIVNQDTAVEDTPLLGHAEPQKRVRRSSSLVGNTQHGYHTIPASTPEAPVDVPQHSAVRLIRQGVFISQTDFTLLLATIGDISSEFNDLQSSAWLFSSFGLATCVAQPLYGKLSDIFGRKTMLQVAYFLFALGGLICGIGRSMPEIVVGRVIQGSGGAGMVALVSVLITDLVPLREVAAYRSYVNIVSTVGRSSGGPIGGALAQTIGWRWAFLIQAPLTGIAMVLVAWRLNIQPKMKSTTKADEDQSIGAKLKRIDFVGAIFMSTTILAAAMILDMGGDKVSWASPTIGILAGATVLSGIMFYVTEKYWAKEPIFPLHLLSHKHLVLDYVLLTVQLMLYIALYFQLTNNASEAVAGAYMVPSVMGNTVGGLVTGSYIKRTGRYKLPIIISGFSAILCFTLLLITWHGNTPVWQAFFVFFGGFATGIANSAVFVDLAATVDESEIAIASSGLYLSTNIGAVGGVSVASAIFGNSLKTRLADLLSNWPDGQKVAEKAASNIEYVQGLTGQLHRLVISAYVFAFRQAFVFSLCCAVCALLLGLILKEKKLHR</sequence>
<feature type="transmembrane region" description="Helical" evidence="6">
    <location>
        <begin position="369"/>
        <end position="386"/>
    </location>
</feature>
<dbReference type="PANTHER" id="PTHR23501:SF33">
    <property type="entry name" value="MAJOR FACILITATOR SUPERFAMILY (MFS) PROFILE DOMAIN-CONTAINING PROTEIN"/>
    <property type="match status" value="1"/>
</dbReference>
<feature type="domain" description="Major facilitator superfamily (MFS) profile" evidence="7">
    <location>
        <begin position="70"/>
        <end position="559"/>
    </location>
</feature>
<keyword evidence="2 6" id="KW-0812">Transmembrane</keyword>
<dbReference type="Pfam" id="PF07690">
    <property type="entry name" value="MFS_1"/>
    <property type="match status" value="1"/>
</dbReference>